<keyword evidence="3" id="KW-0804">Transcription</keyword>
<proteinExistence type="predicted"/>
<evidence type="ECO:0000256" key="1">
    <source>
        <dbReference type="ARBA" id="ARBA00023015"/>
    </source>
</evidence>
<dbReference type="PROSITE" id="PS01124">
    <property type="entry name" value="HTH_ARAC_FAMILY_2"/>
    <property type="match status" value="1"/>
</dbReference>
<evidence type="ECO:0000259" key="4">
    <source>
        <dbReference type="PROSITE" id="PS01124"/>
    </source>
</evidence>
<dbReference type="InterPro" id="IPR018060">
    <property type="entry name" value="HTH_AraC"/>
</dbReference>
<dbReference type="SMART" id="SM00342">
    <property type="entry name" value="HTH_ARAC"/>
    <property type="match status" value="1"/>
</dbReference>
<protein>
    <submittedName>
        <fullName evidence="5">Transcriptional regulator, AraC family</fullName>
    </submittedName>
</protein>
<evidence type="ECO:0000313" key="5">
    <source>
        <dbReference type="EMBL" id="ABW28393.1"/>
    </source>
</evidence>
<keyword evidence="2" id="KW-0238">DNA-binding</keyword>
<dbReference type="KEGG" id="amr:AM1_3399"/>
<organism evidence="5 6">
    <name type="scientific">Acaryochloris marina (strain MBIC 11017)</name>
    <dbReference type="NCBI Taxonomy" id="329726"/>
    <lineage>
        <taxon>Bacteria</taxon>
        <taxon>Bacillati</taxon>
        <taxon>Cyanobacteriota</taxon>
        <taxon>Cyanophyceae</taxon>
        <taxon>Acaryochloridales</taxon>
        <taxon>Acaryochloridaceae</taxon>
        <taxon>Acaryochloris</taxon>
    </lineage>
</organism>
<evidence type="ECO:0000256" key="2">
    <source>
        <dbReference type="ARBA" id="ARBA00023125"/>
    </source>
</evidence>
<dbReference type="Gene3D" id="1.10.10.60">
    <property type="entry name" value="Homeodomain-like"/>
    <property type="match status" value="2"/>
</dbReference>
<evidence type="ECO:0000256" key="3">
    <source>
        <dbReference type="ARBA" id="ARBA00023163"/>
    </source>
</evidence>
<reference evidence="5 6" key="1">
    <citation type="journal article" date="2008" name="Proc. Natl. Acad. Sci. U.S.A.">
        <title>Niche adaptation and genome expansion in the chlorophyll d-producing cyanobacterium Acaryochloris marina.</title>
        <authorList>
            <person name="Swingley W.D."/>
            <person name="Chen M."/>
            <person name="Cheung P.C."/>
            <person name="Conrad A.L."/>
            <person name="Dejesa L.C."/>
            <person name="Hao J."/>
            <person name="Honchak B.M."/>
            <person name="Karbach L.E."/>
            <person name="Kurdoglu A."/>
            <person name="Lahiri S."/>
            <person name="Mastrian S.D."/>
            <person name="Miyashita H."/>
            <person name="Page L."/>
            <person name="Ramakrishna P."/>
            <person name="Satoh S."/>
            <person name="Sattley W.M."/>
            <person name="Shimada Y."/>
            <person name="Taylor H.L."/>
            <person name="Tomo T."/>
            <person name="Tsuchiya T."/>
            <person name="Wang Z.T."/>
            <person name="Raymond J."/>
            <person name="Mimuro M."/>
            <person name="Blankenship R.E."/>
            <person name="Touchman J.W."/>
        </authorList>
    </citation>
    <scope>NUCLEOTIDE SEQUENCE [LARGE SCALE GENOMIC DNA]</scope>
    <source>
        <strain evidence="6">MBIC 11017</strain>
    </source>
</reference>
<dbReference type="STRING" id="329726.AM1_3399"/>
<dbReference type="PANTHER" id="PTHR47893">
    <property type="entry name" value="REGULATORY PROTEIN PCHR"/>
    <property type="match status" value="1"/>
</dbReference>
<dbReference type="GO" id="GO:0043565">
    <property type="term" value="F:sequence-specific DNA binding"/>
    <property type="evidence" value="ECO:0007669"/>
    <property type="project" value="InterPro"/>
</dbReference>
<dbReference type="EMBL" id="CP000828">
    <property type="protein sequence ID" value="ABW28393.1"/>
    <property type="molecule type" value="Genomic_DNA"/>
</dbReference>
<name>B0C046_ACAM1</name>
<dbReference type="SUPFAM" id="SSF46689">
    <property type="entry name" value="Homeodomain-like"/>
    <property type="match status" value="2"/>
</dbReference>
<dbReference type="GO" id="GO:0003700">
    <property type="term" value="F:DNA-binding transcription factor activity"/>
    <property type="evidence" value="ECO:0007669"/>
    <property type="project" value="InterPro"/>
</dbReference>
<dbReference type="eggNOG" id="COG2207">
    <property type="taxonomic scope" value="Bacteria"/>
</dbReference>
<dbReference type="PANTHER" id="PTHR47893:SF1">
    <property type="entry name" value="REGULATORY PROTEIN PCHR"/>
    <property type="match status" value="1"/>
</dbReference>
<dbReference type="InterPro" id="IPR020449">
    <property type="entry name" value="Tscrpt_reg_AraC-type_HTH"/>
</dbReference>
<keyword evidence="1" id="KW-0805">Transcription regulation</keyword>
<sequence>MSDWRLPGHTNDTRLHHADTSDDVQVIAPHLGQGYMQEIFLRDDLSLMILDYTLDRPLLLDGAGDSNIAEFEFQLEGPQAGKSIFFPYFGFQDLGFKAHHTRFFKVEVLFKSDSFTPYFLAFMERLQTPLQQLSAEVIHTCCRNFTGRFGGSTEQALKLLMTTARKPRLQKRFEHIVPSGLCTSLTSIDFARSSPINSEMYRLIEQILSCPYRGAHRRSYLEAKAMELVAQRLAVMIDPKDYMDAEDLAAIYQAEEILRLNLDLPPSIETLARWVGLNRLKLNQGFAQVYGTTPFGYLRSCRMNLAQHLLLTGNLSIEGVAGRVGYTSRSRFATAFRKQFGINPKTFQVHAWQRAS</sequence>
<dbReference type="AlphaFoldDB" id="B0C046"/>
<dbReference type="InterPro" id="IPR009057">
    <property type="entry name" value="Homeodomain-like_sf"/>
</dbReference>
<dbReference type="HOGENOM" id="CLU_052345_4_1_3"/>
<gene>
    <name evidence="5" type="ordered locus">AM1_3399</name>
</gene>
<dbReference type="Pfam" id="PF12833">
    <property type="entry name" value="HTH_18"/>
    <property type="match status" value="1"/>
</dbReference>
<dbReference type="Proteomes" id="UP000000268">
    <property type="component" value="Chromosome"/>
</dbReference>
<dbReference type="InterPro" id="IPR053142">
    <property type="entry name" value="PchR_regulatory_protein"/>
</dbReference>
<feature type="domain" description="HTH araC/xylS-type" evidence="4">
    <location>
        <begin position="252"/>
        <end position="350"/>
    </location>
</feature>
<keyword evidence="6" id="KW-1185">Reference proteome</keyword>
<dbReference type="PRINTS" id="PR00032">
    <property type="entry name" value="HTHARAC"/>
</dbReference>
<evidence type="ECO:0000313" key="6">
    <source>
        <dbReference type="Proteomes" id="UP000000268"/>
    </source>
</evidence>
<accession>B0C046</accession>